<sequence>MPQTAHCMPFDTHSNTLVCVLMLVYVFLIDWLVWMSIVSMNINFFTAFYFCCSPSACFICIVVHSVYFLSTATLLSPSSFRTPLFLTTTTKPQCQLNVPLHPR</sequence>
<keyword evidence="3" id="KW-1185">Reference proteome</keyword>
<feature type="transmembrane region" description="Helical" evidence="1">
    <location>
        <begin position="12"/>
        <end position="34"/>
    </location>
</feature>
<keyword evidence="1" id="KW-1133">Transmembrane helix</keyword>
<protein>
    <submittedName>
        <fullName evidence="2">Uncharacterized protein</fullName>
    </submittedName>
</protein>
<dbReference type="AlphaFoldDB" id="A0A5N6SGS2"/>
<accession>A0A5N6SGS2</accession>
<evidence type="ECO:0000256" key="1">
    <source>
        <dbReference type="SAM" id="Phobius"/>
    </source>
</evidence>
<feature type="transmembrane region" description="Helical" evidence="1">
    <location>
        <begin position="46"/>
        <end position="69"/>
    </location>
</feature>
<dbReference type="RefSeq" id="XP_031909142.1">
    <property type="nucleotide sequence ID" value="XM_032052345.1"/>
</dbReference>
<evidence type="ECO:0000313" key="2">
    <source>
        <dbReference type="EMBL" id="KAE8133079.1"/>
    </source>
</evidence>
<organism evidence="2 3">
    <name type="scientific">Aspergillus pseudotamarii</name>
    <dbReference type="NCBI Taxonomy" id="132259"/>
    <lineage>
        <taxon>Eukaryota</taxon>
        <taxon>Fungi</taxon>
        <taxon>Dikarya</taxon>
        <taxon>Ascomycota</taxon>
        <taxon>Pezizomycotina</taxon>
        <taxon>Eurotiomycetes</taxon>
        <taxon>Eurotiomycetidae</taxon>
        <taxon>Eurotiales</taxon>
        <taxon>Aspergillaceae</taxon>
        <taxon>Aspergillus</taxon>
        <taxon>Aspergillus subgen. Circumdati</taxon>
    </lineage>
</organism>
<reference evidence="2 3" key="1">
    <citation type="submission" date="2019-04" db="EMBL/GenBank/DDBJ databases">
        <title>Friends and foes A comparative genomics study of 23 Aspergillus species from section Flavi.</title>
        <authorList>
            <consortium name="DOE Joint Genome Institute"/>
            <person name="Kjaerbolling I."/>
            <person name="Vesth T."/>
            <person name="Frisvad J.C."/>
            <person name="Nybo J.L."/>
            <person name="Theobald S."/>
            <person name="Kildgaard S."/>
            <person name="Isbrandt T."/>
            <person name="Kuo A."/>
            <person name="Sato A."/>
            <person name="Lyhne E.K."/>
            <person name="Kogle M.E."/>
            <person name="Wiebenga A."/>
            <person name="Kun R.S."/>
            <person name="Lubbers R.J."/>
            <person name="Makela M.R."/>
            <person name="Barry K."/>
            <person name="Chovatia M."/>
            <person name="Clum A."/>
            <person name="Daum C."/>
            <person name="Haridas S."/>
            <person name="He G."/>
            <person name="LaButti K."/>
            <person name="Lipzen A."/>
            <person name="Mondo S."/>
            <person name="Riley R."/>
            <person name="Salamov A."/>
            <person name="Simmons B.A."/>
            <person name="Magnuson J.K."/>
            <person name="Henrissat B."/>
            <person name="Mortensen U.H."/>
            <person name="Larsen T.O."/>
            <person name="Devries R.P."/>
            <person name="Grigoriev I.V."/>
            <person name="Machida M."/>
            <person name="Baker S.E."/>
            <person name="Andersen M.R."/>
        </authorList>
    </citation>
    <scope>NUCLEOTIDE SEQUENCE [LARGE SCALE GENOMIC DNA]</scope>
    <source>
        <strain evidence="2 3">CBS 117625</strain>
    </source>
</reference>
<keyword evidence="1" id="KW-0812">Transmembrane</keyword>
<dbReference type="EMBL" id="ML743622">
    <property type="protein sequence ID" value="KAE8133079.1"/>
    <property type="molecule type" value="Genomic_DNA"/>
</dbReference>
<dbReference type="GeneID" id="43636555"/>
<keyword evidence="1" id="KW-0472">Membrane</keyword>
<name>A0A5N6SGS2_ASPPS</name>
<dbReference type="OrthoDB" id="10571046at2759"/>
<proteinExistence type="predicted"/>
<gene>
    <name evidence="2" type="ORF">BDV38DRAFT_195619</name>
</gene>
<evidence type="ECO:0000313" key="3">
    <source>
        <dbReference type="Proteomes" id="UP000325672"/>
    </source>
</evidence>
<dbReference type="Proteomes" id="UP000325672">
    <property type="component" value="Unassembled WGS sequence"/>
</dbReference>